<evidence type="ECO:0000256" key="1">
    <source>
        <dbReference type="SAM" id="MobiDB-lite"/>
    </source>
</evidence>
<organism evidence="2 3">
    <name type="scientific">Saccharopolyspora taberi</name>
    <dbReference type="NCBI Taxonomy" id="60895"/>
    <lineage>
        <taxon>Bacteria</taxon>
        <taxon>Bacillati</taxon>
        <taxon>Actinomycetota</taxon>
        <taxon>Actinomycetes</taxon>
        <taxon>Pseudonocardiales</taxon>
        <taxon>Pseudonocardiaceae</taxon>
        <taxon>Saccharopolyspora</taxon>
    </lineage>
</organism>
<gene>
    <name evidence="2" type="ORF">GCM10010470_09220</name>
</gene>
<dbReference type="RefSeq" id="WP_344678117.1">
    <property type="nucleotide sequence ID" value="NZ_BAAAUX010000005.1"/>
</dbReference>
<reference evidence="2 3" key="1">
    <citation type="journal article" date="2019" name="Int. J. Syst. Evol. Microbiol.">
        <title>The Global Catalogue of Microorganisms (GCM) 10K type strain sequencing project: providing services to taxonomists for standard genome sequencing and annotation.</title>
        <authorList>
            <consortium name="The Broad Institute Genomics Platform"/>
            <consortium name="The Broad Institute Genome Sequencing Center for Infectious Disease"/>
            <person name="Wu L."/>
            <person name="Ma J."/>
        </authorList>
    </citation>
    <scope>NUCLEOTIDE SEQUENCE [LARGE SCALE GENOMIC DNA]</scope>
    <source>
        <strain evidence="2 3">JCM 9383</strain>
    </source>
</reference>
<evidence type="ECO:0000313" key="3">
    <source>
        <dbReference type="Proteomes" id="UP001500979"/>
    </source>
</evidence>
<dbReference type="Proteomes" id="UP001500979">
    <property type="component" value="Unassembled WGS sequence"/>
</dbReference>
<accession>A0ABN3V4V3</accession>
<feature type="region of interest" description="Disordered" evidence="1">
    <location>
        <begin position="14"/>
        <end position="39"/>
    </location>
</feature>
<sequence length="72" mass="8296">MSLTKNTLRKLVQAAGEARQDRQNRPRCQARTNNGRPCRRPVKADWGHCGRIDCAEWMYAQDENDVKQLLGI</sequence>
<protein>
    <submittedName>
        <fullName evidence="2">Uncharacterized protein</fullName>
    </submittedName>
</protein>
<name>A0ABN3V4V3_9PSEU</name>
<evidence type="ECO:0000313" key="2">
    <source>
        <dbReference type="EMBL" id="GAA2778175.1"/>
    </source>
</evidence>
<keyword evidence="3" id="KW-1185">Reference proteome</keyword>
<proteinExistence type="predicted"/>
<dbReference type="EMBL" id="BAAAUX010000005">
    <property type="protein sequence ID" value="GAA2778175.1"/>
    <property type="molecule type" value="Genomic_DNA"/>
</dbReference>
<comment type="caution">
    <text evidence="2">The sequence shown here is derived from an EMBL/GenBank/DDBJ whole genome shotgun (WGS) entry which is preliminary data.</text>
</comment>